<dbReference type="Proteomes" id="UP000293852">
    <property type="component" value="Unassembled WGS sequence"/>
</dbReference>
<organism evidence="1 2">
    <name type="scientific">Xylanimonas ulmi</name>
    <dbReference type="NCBI Taxonomy" id="228973"/>
    <lineage>
        <taxon>Bacteria</taxon>
        <taxon>Bacillati</taxon>
        <taxon>Actinomycetota</taxon>
        <taxon>Actinomycetes</taxon>
        <taxon>Micrococcales</taxon>
        <taxon>Promicromonosporaceae</taxon>
        <taxon>Xylanimonas</taxon>
    </lineage>
</organism>
<gene>
    <name evidence="1" type="ORF">EV386_0960</name>
</gene>
<keyword evidence="2" id="KW-1185">Reference proteome</keyword>
<reference evidence="1 2" key="1">
    <citation type="submission" date="2019-02" db="EMBL/GenBank/DDBJ databases">
        <title>Sequencing the genomes of 1000 actinobacteria strains.</title>
        <authorList>
            <person name="Klenk H.-P."/>
        </authorList>
    </citation>
    <scope>NUCLEOTIDE SEQUENCE [LARGE SCALE GENOMIC DNA]</scope>
    <source>
        <strain evidence="1 2">DSM 16932</strain>
    </source>
</reference>
<dbReference type="AlphaFoldDB" id="A0A4Q7M2K2"/>
<comment type="caution">
    <text evidence="1">The sequence shown here is derived from an EMBL/GenBank/DDBJ whole genome shotgun (WGS) entry which is preliminary data.</text>
</comment>
<proteinExistence type="predicted"/>
<dbReference type="EMBL" id="SGWX01000001">
    <property type="protein sequence ID" value="RZS60688.1"/>
    <property type="molecule type" value="Genomic_DNA"/>
</dbReference>
<protein>
    <submittedName>
        <fullName evidence="1">Uncharacterized protein</fullName>
    </submittedName>
</protein>
<name>A0A4Q7M2K2_9MICO</name>
<evidence type="ECO:0000313" key="2">
    <source>
        <dbReference type="Proteomes" id="UP000293852"/>
    </source>
</evidence>
<accession>A0A4Q7M2K2</accession>
<sequence length="120" mass="13353">MAFFIGLAILAALSIFSFFGIGGGWEKKVAKKLVEAYEKEHVLRRYKDQIRSYWDDTAAAFAATSDALEQEWQGFLAAQKQMVQDATKEDLEALLDAGDRLKSFLNDIPMPEAGSSTERG</sequence>
<evidence type="ECO:0000313" key="1">
    <source>
        <dbReference type="EMBL" id="RZS60688.1"/>
    </source>
</evidence>